<gene>
    <name evidence="2" type="ORF">H920_11689</name>
</gene>
<organism evidence="2 3">
    <name type="scientific">Fukomys damarensis</name>
    <name type="common">Damaraland mole rat</name>
    <name type="synonym">Cryptomys damarensis</name>
    <dbReference type="NCBI Taxonomy" id="885580"/>
    <lineage>
        <taxon>Eukaryota</taxon>
        <taxon>Metazoa</taxon>
        <taxon>Chordata</taxon>
        <taxon>Craniata</taxon>
        <taxon>Vertebrata</taxon>
        <taxon>Euteleostomi</taxon>
        <taxon>Mammalia</taxon>
        <taxon>Eutheria</taxon>
        <taxon>Euarchontoglires</taxon>
        <taxon>Glires</taxon>
        <taxon>Rodentia</taxon>
        <taxon>Hystricomorpha</taxon>
        <taxon>Bathyergidae</taxon>
        <taxon>Fukomys</taxon>
    </lineage>
</organism>
<reference evidence="2 3" key="1">
    <citation type="submission" date="2013-11" db="EMBL/GenBank/DDBJ databases">
        <title>The Damaraland mole rat (Fukomys damarensis) genome and evolution of African mole rats.</title>
        <authorList>
            <person name="Gladyshev V.N."/>
            <person name="Fang X."/>
        </authorList>
    </citation>
    <scope>NUCLEOTIDE SEQUENCE [LARGE SCALE GENOMIC DNA]</scope>
    <source>
        <tissue evidence="2">Liver</tissue>
    </source>
</reference>
<dbReference type="AlphaFoldDB" id="A0A091D490"/>
<sequence length="186" mass="20373">MHRAAGPAHQAPDPCPWGCLRLYCPREHNCTLGTELFMRSQAASRSPRCSPATQALHTWRWLCVAQPPDASSVNPGLAARAAGNSRPAAPSGVPRRTRRLCRPLRREEGQSPRGQDSRHLHGHLGPQDSERGRGPQSLLPSSRTAHRRSRGRDPGGLQGRSFSPPAGRTGPRCVKNRETQPQLELD</sequence>
<accession>A0A091D490</accession>
<keyword evidence="3" id="KW-1185">Reference proteome</keyword>
<name>A0A091D490_FUKDA</name>
<feature type="compositionally biased region" description="Low complexity" evidence="1">
    <location>
        <begin position="78"/>
        <end position="94"/>
    </location>
</feature>
<proteinExistence type="predicted"/>
<evidence type="ECO:0000313" key="3">
    <source>
        <dbReference type="Proteomes" id="UP000028990"/>
    </source>
</evidence>
<dbReference type="EMBL" id="KN123060">
    <property type="protein sequence ID" value="KFO26929.1"/>
    <property type="molecule type" value="Genomic_DNA"/>
</dbReference>
<feature type="compositionally biased region" description="Basic and acidic residues" evidence="1">
    <location>
        <begin position="104"/>
        <end position="119"/>
    </location>
</feature>
<feature type="region of interest" description="Disordered" evidence="1">
    <location>
        <begin position="71"/>
        <end position="186"/>
    </location>
</feature>
<protein>
    <submittedName>
        <fullName evidence="2">Uncharacterized protein</fullName>
    </submittedName>
</protein>
<dbReference type="Proteomes" id="UP000028990">
    <property type="component" value="Unassembled WGS sequence"/>
</dbReference>
<evidence type="ECO:0000313" key="2">
    <source>
        <dbReference type="EMBL" id="KFO26929.1"/>
    </source>
</evidence>
<evidence type="ECO:0000256" key="1">
    <source>
        <dbReference type="SAM" id="MobiDB-lite"/>
    </source>
</evidence>